<sequence length="419" mass="45820">MVMSCAVSADVVTWSGRRLRGGALDPAADPADPAVAGSENGPAEHLCTYNDTDVPTAPADPALLNPLVIQEGAECPRWISNPNACTEPERCGLYQKCKRCSALVYAENLTGWLLLQPNGDLQLYTVRPEYMPPVPSLGWGRIVLTWSTHTNLTKASEFALILLKDGTWELWGGSKTVPYGVRATSAGSFFGLMEDDGSPNSYTYPENAGEANAPFKLRVFDYGVHRIGWSYAVIENKDRRPAWSTLDVNPCTNQAVCPGDPLALCRPTADWTGQMRTDLALGRPTSLYYMTPDQSTQPGDAVDGNLNTAFLGNGFWPGLPPATPYWQVYLDSLTNIAHIEVIGSFSYGFSYVNVGGTFYNPTTDHSNPAGIYERRVLDFDPPVAANWIQVHSQIQMSYYQTPLKLTLAEVIVYGNASDK</sequence>
<dbReference type="Proteomes" id="UP000612055">
    <property type="component" value="Unassembled WGS sequence"/>
</dbReference>
<dbReference type="SUPFAM" id="SSF49785">
    <property type="entry name" value="Galactose-binding domain-like"/>
    <property type="match status" value="1"/>
</dbReference>
<accession>A0A836C0F4</accession>
<organism evidence="1 2">
    <name type="scientific">Edaphochlamys debaryana</name>
    <dbReference type="NCBI Taxonomy" id="47281"/>
    <lineage>
        <taxon>Eukaryota</taxon>
        <taxon>Viridiplantae</taxon>
        <taxon>Chlorophyta</taxon>
        <taxon>core chlorophytes</taxon>
        <taxon>Chlorophyceae</taxon>
        <taxon>CS clade</taxon>
        <taxon>Chlamydomonadales</taxon>
        <taxon>Chlamydomonadales incertae sedis</taxon>
        <taxon>Edaphochlamys</taxon>
    </lineage>
</organism>
<gene>
    <name evidence="1" type="ORF">HYH03_007102</name>
</gene>
<dbReference type="AlphaFoldDB" id="A0A836C0F4"/>
<keyword evidence="2" id="KW-1185">Reference proteome</keyword>
<evidence type="ECO:0000313" key="2">
    <source>
        <dbReference type="Proteomes" id="UP000612055"/>
    </source>
</evidence>
<protein>
    <submittedName>
        <fullName evidence="1">Uncharacterized protein</fullName>
    </submittedName>
</protein>
<evidence type="ECO:0000313" key="1">
    <source>
        <dbReference type="EMBL" id="KAG2494862.1"/>
    </source>
</evidence>
<comment type="caution">
    <text evidence="1">The sequence shown here is derived from an EMBL/GenBank/DDBJ whole genome shotgun (WGS) entry which is preliminary data.</text>
</comment>
<dbReference type="InterPro" id="IPR008979">
    <property type="entry name" value="Galactose-bd-like_sf"/>
</dbReference>
<proteinExistence type="predicted"/>
<name>A0A836C0F4_9CHLO</name>
<dbReference type="EMBL" id="JAEHOE010000028">
    <property type="protein sequence ID" value="KAG2494862.1"/>
    <property type="molecule type" value="Genomic_DNA"/>
</dbReference>
<reference evidence="1" key="1">
    <citation type="journal article" date="2020" name="bioRxiv">
        <title>Comparative genomics of Chlamydomonas.</title>
        <authorList>
            <person name="Craig R.J."/>
            <person name="Hasan A.R."/>
            <person name="Ness R.W."/>
            <person name="Keightley P.D."/>
        </authorList>
    </citation>
    <scope>NUCLEOTIDE SEQUENCE</scope>
    <source>
        <strain evidence="1">CCAP 11/70</strain>
    </source>
</reference>
<dbReference type="Gene3D" id="2.60.120.260">
    <property type="entry name" value="Galactose-binding domain-like"/>
    <property type="match status" value="1"/>
</dbReference>